<reference evidence="8 9" key="1">
    <citation type="submission" date="2015-09" db="EMBL/GenBank/DDBJ databases">
        <authorList>
            <consortium name="Pathogen Informatics"/>
        </authorList>
    </citation>
    <scope>NUCLEOTIDE SEQUENCE [LARGE SCALE GENOMIC DNA]</scope>
    <source>
        <strain evidence="2 8">2789STDY5834914</strain>
        <strain evidence="1 9">2789STDY5834961</strain>
    </source>
</reference>
<dbReference type="Proteomes" id="UP000261285">
    <property type="component" value="Unassembled WGS sequence"/>
</dbReference>
<dbReference type="Proteomes" id="UP000724058">
    <property type="component" value="Unassembled WGS sequence"/>
</dbReference>
<dbReference type="Proteomes" id="UP000095597">
    <property type="component" value="Unassembled WGS sequence"/>
</dbReference>
<dbReference type="EMBL" id="WWSB01000003">
    <property type="protein sequence ID" value="MZK17201.1"/>
    <property type="molecule type" value="Genomic_DNA"/>
</dbReference>
<dbReference type="GeneID" id="96227811"/>
<dbReference type="EMBL" id="QSVN01000005">
    <property type="protein sequence ID" value="RGO32966.1"/>
    <property type="molecule type" value="Genomic_DNA"/>
</dbReference>
<dbReference type="EMBL" id="WWSC01000005">
    <property type="protein sequence ID" value="MZK41249.1"/>
    <property type="molecule type" value="Genomic_DNA"/>
</dbReference>
<proteinExistence type="predicted"/>
<evidence type="ECO:0000313" key="8">
    <source>
        <dbReference type="Proteomes" id="UP000095485"/>
    </source>
</evidence>
<dbReference type="EMBL" id="JAAIOD010000007">
    <property type="protein sequence ID" value="NSE57925.1"/>
    <property type="molecule type" value="Genomic_DNA"/>
</dbReference>
<reference evidence="6" key="4">
    <citation type="journal article" date="2020" name="Cell Host Microbe">
        <title>Functional and Genomic Variation between Human-Derived Isolates of Lachnospiraceae Reveals Inter- and Intra-Species Diversity.</title>
        <authorList>
            <person name="Sorbara M.T."/>
            <person name="Littmann E.R."/>
            <person name="Fontana E."/>
            <person name="Moody T.U."/>
            <person name="Kohout C.E."/>
            <person name="Gjonbalaj M."/>
            <person name="Eaton V."/>
            <person name="Seok R."/>
            <person name="Leiner I.M."/>
            <person name="Pamer E.G."/>
        </authorList>
    </citation>
    <scope>NUCLEOTIDE SEQUENCE</scope>
    <source>
        <strain evidence="6">MSK.10.16</strain>
    </source>
</reference>
<dbReference type="AlphaFoldDB" id="A0A173VC10"/>
<evidence type="ECO:0000313" key="3">
    <source>
        <dbReference type="EMBL" id="MZK08897.1"/>
    </source>
</evidence>
<evidence type="ECO:0000313" key="4">
    <source>
        <dbReference type="EMBL" id="MZK17201.1"/>
    </source>
</evidence>
<evidence type="ECO:0000313" key="13">
    <source>
        <dbReference type="Proteomes" id="UP000472916"/>
    </source>
</evidence>
<sequence>MKKKEEVTITFYAAECGEFHDLGEYTKCRTLEEAYKKYQKYCRTSANMCPAIEFSIHDPESIYSDMEYPLPLSSKDRGDLELVPYYNEHPLVNEAIRQVEQLQKQQEKKKHRDVAR</sequence>
<dbReference type="Proteomes" id="UP000472916">
    <property type="component" value="Unassembled WGS sequence"/>
</dbReference>
<protein>
    <submittedName>
        <fullName evidence="1">Uncharacterized protein</fullName>
    </submittedName>
</protein>
<evidence type="ECO:0000313" key="2">
    <source>
        <dbReference type="EMBL" id="CUP13498.1"/>
    </source>
</evidence>
<evidence type="ECO:0000313" key="7">
    <source>
        <dbReference type="EMBL" id="RGO32966.1"/>
    </source>
</evidence>
<accession>A0A173VC10</accession>
<dbReference type="Proteomes" id="UP000449249">
    <property type="component" value="Unassembled WGS sequence"/>
</dbReference>
<gene>
    <name evidence="7" type="ORF">DXB16_06315</name>
    <name evidence="2" type="ORF">ERS852526_00506</name>
    <name evidence="1" type="ORF">ERS852573_02815</name>
    <name evidence="6" type="ORF">G4332_07320</name>
    <name evidence="5" type="ORF">GT528_05885</name>
    <name evidence="4" type="ORF">GT565_03505</name>
    <name evidence="3" type="ORF">GT576_00700</name>
</gene>
<dbReference type="EMBL" id="CYXO01000024">
    <property type="protein sequence ID" value="CUN24574.1"/>
    <property type="molecule type" value="Genomic_DNA"/>
</dbReference>
<evidence type="ECO:0000313" key="1">
    <source>
        <dbReference type="EMBL" id="CUN24574.1"/>
    </source>
</evidence>
<dbReference type="EMBL" id="WWSH01000001">
    <property type="protein sequence ID" value="MZK08897.1"/>
    <property type="molecule type" value="Genomic_DNA"/>
</dbReference>
<name>A0A173VC10_9FIRM</name>
<reference evidence="11 12" key="3">
    <citation type="journal article" date="2019" name="Nat. Med.">
        <title>A library of human gut bacterial isolates paired with longitudinal multiomics data enables mechanistic microbiome research.</title>
        <authorList>
            <person name="Poyet M."/>
            <person name="Groussin M."/>
            <person name="Gibbons S.M."/>
            <person name="Avila-Pacheco J."/>
            <person name="Jiang X."/>
            <person name="Kearney S.M."/>
            <person name="Perrotta A.R."/>
            <person name="Berdy B."/>
            <person name="Zhao S."/>
            <person name="Lieberman T.D."/>
            <person name="Swanson P.K."/>
            <person name="Smith M."/>
            <person name="Roesemann S."/>
            <person name="Alexander J.E."/>
            <person name="Rich S.A."/>
            <person name="Livny J."/>
            <person name="Vlamakis H."/>
            <person name="Clish C."/>
            <person name="Bullock K."/>
            <person name="Deik A."/>
            <person name="Scott J."/>
            <person name="Pierce K.A."/>
            <person name="Xavier R.J."/>
            <person name="Alm E.J."/>
        </authorList>
    </citation>
    <scope>NUCLEOTIDE SEQUENCE [LARGE SCALE GENOMIC DNA]</scope>
    <source>
        <strain evidence="3 12">BIOML-A1</strain>
        <strain evidence="5 13">BIOML-A6</strain>
        <strain evidence="4 11">BIOML-A7</strain>
    </source>
</reference>
<reference evidence="7 10" key="2">
    <citation type="submission" date="2018-08" db="EMBL/GenBank/DDBJ databases">
        <title>A genome reference for cultivated species of the human gut microbiota.</title>
        <authorList>
            <person name="Zou Y."/>
            <person name="Xue W."/>
            <person name="Luo G."/>
        </authorList>
    </citation>
    <scope>NUCLEOTIDE SEQUENCE [LARGE SCALE GENOMIC DNA]</scope>
    <source>
        <strain evidence="7 10">OM02-16</strain>
    </source>
</reference>
<evidence type="ECO:0000313" key="5">
    <source>
        <dbReference type="EMBL" id="MZK41249.1"/>
    </source>
</evidence>
<dbReference type="RefSeq" id="WP_006426970.1">
    <property type="nucleotide sequence ID" value="NZ_CABMEZ010000005.1"/>
</dbReference>
<dbReference type="Proteomes" id="UP000446719">
    <property type="component" value="Unassembled WGS sequence"/>
</dbReference>
<evidence type="ECO:0000313" key="6">
    <source>
        <dbReference type="EMBL" id="NSE57925.1"/>
    </source>
</evidence>
<evidence type="ECO:0000313" key="10">
    <source>
        <dbReference type="Proteomes" id="UP000261285"/>
    </source>
</evidence>
<organism evidence="1 9">
    <name type="scientific">Dorea longicatena</name>
    <dbReference type="NCBI Taxonomy" id="88431"/>
    <lineage>
        <taxon>Bacteria</taxon>
        <taxon>Bacillati</taxon>
        <taxon>Bacillota</taxon>
        <taxon>Clostridia</taxon>
        <taxon>Lachnospirales</taxon>
        <taxon>Lachnospiraceae</taxon>
        <taxon>Dorea</taxon>
    </lineage>
</organism>
<evidence type="ECO:0000313" key="12">
    <source>
        <dbReference type="Proteomes" id="UP000449249"/>
    </source>
</evidence>
<evidence type="ECO:0000313" key="11">
    <source>
        <dbReference type="Proteomes" id="UP000446719"/>
    </source>
</evidence>
<evidence type="ECO:0000313" key="9">
    <source>
        <dbReference type="Proteomes" id="UP000095597"/>
    </source>
</evidence>
<dbReference type="EMBL" id="CZAY01000003">
    <property type="protein sequence ID" value="CUP13498.1"/>
    <property type="molecule type" value="Genomic_DNA"/>
</dbReference>
<dbReference type="OrthoDB" id="2875909at2"/>
<dbReference type="Proteomes" id="UP000095485">
    <property type="component" value="Unassembled WGS sequence"/>
</dbReference>
<reference evidence="6" key="5">
    <citation type="submission" date="2020-02" db="EMBL/GenBank/DDBJ databases">
        <authorList>
            <person name="Littmann E."/>
            <person name="Sorbara M."/>
        </authorList>
    </citation>
    <scope>NUCLEOTIDE SEQUENCE</scope>
    <source>
        <strain evidence="6">MSK.10.16</strain>
    </source>
</reference>